<dbReference type="EMBL" id="CP117880">
    <property type="protein sequence ID" value="WDF69720.1"/>
    <property type="molecule type" value="Genomic_DNA"/>
</dbReference>
<sequence length="226" mass="26440">MSQQDIPSEIDYSIYNFKLSVEENGLPRGEMSKTVNIYSYANIMLCEVPIYEVNKLVSDDKNATIELNITDKVDYYQYILVNVKDSSAYRYKDLKDEVPIEIDYQKLDSDIFSFNEQVINIPEGAKKKVYNTNDLTVEEYLEEVALKSYVTKLIYSEESRNSNFSFSSVLETSRDKKLQKIHISEKEGTKEQIIFWELHESTENISQDIINFLKENIAHHPKDRIE</sequence>
<accession>A0ABY7WL69</accession>
<dbReference type="Proteomes" id="UP001221558">
    <property type="component" value="Chromosome"/>
</dbReference>
<gene>
    <name evidence="1" type="ORF">PQ465_04900</name>
</gene>
<protein>
    <submittedName>
        <fullName evidence="1">Uncharacterized protein</fullName>
    </submittedName>
</protein>
<keyword evidence="2" id="KW-1185">Reference proteome</keyword>
<name>A0ABY7WL69_9SPHI</name>
<organism evidence="1 2">
    <name type="scientific">Sphingobacterium oryzagri</name>
    <dbReference type="NCBI Taxonomy" id="3025669"/>
    <lineage>
        <taxon>Bacteria</taxon>
        <taxon>Pseudomonadati</taxon>
        <taxon>Bacteroidota</taxon>
        <taxon>Sphingobacteriia</taxon>
        <taxon>Sphingobacteriales</taxon>
        <taxon>Sphingobacteriaceae</taxon>
        <taxon>Sphingobacterium</taxon>
    </lineage>
</organism>
<dbReference type="RefSeq" id="WP_274268432.1">
    <property type="nucleotide sequence ID" value="NZ_CP117880.1"/>
</dbReference>
<reference evidence="1 2" key="1">
    <citation type="submission" date="2023-02" db="EMBL/GenBank/DDBJ databases">
        <title>Genome sequence of Sphingobacterium sp. KACC 22765.</title>
        <authorList>
            <person name="Kim S."/>
            <person name="Heo J."/>
            <person name="Kwon S.-W."/>
        </authorList>
    </citation>
    <scope>NUCLEOTIDE SEQUENCE [LARGE SCALE GENOMIC DNA]</scope>
    <source>
        <strain evidence="1 2">KACC 22765</strain>
    </source>
</reference>
<evidence type="ECO:0000313" key="1">
    <source>
        <dbReference type="EMBL" id="WDF69720.1"/>
    </source>
</evidence>
<proteinExistence type="predicted"/>
<evidence type="ECO:0000313" key="2">
    <source>
        <dbReference type="Proteomes" id="UP001221558"/>
    </source>
</evidence>